<dbReference type="GeneID" id="63783075"/>
<comment type="function">
    <text evidence="15">Carnitine acetylase is specific for short chain fatty acids. Carnitine acetylase seems to affect the flux through the pyruvate dehydrogenase complex. It may be involved as well in the transport of acetyl-CoA into mitochondria.</text>
</comment>
<evidence type="ECO:0000259" key="20">
    <source>
        <dbReference type="Pfam" id="PF00755"/>
    </source>
</evidence>
<evidence type="ECO:0000256" key="16">
    <source>
        <dbReference type="ARBA" id="ARBA00066910"/>
    </source>
</evidence>
<comment type="caution">
    <text evidence="21">The sequence shown here is derived from an EMBL/GenBank/DDBJ whole genome shotgun (WGS) entry which is preliminary data.</text>
</comment>
<keyword evidence="12" id="KW-0576">Peroxisome</keyword>
<evidence type="ECO:0000256" key="17">
    <source>
        <dbReference type="ARBA" id="ARBA00073438"/>
    </source>
</evidence>
<keyword evidence="10" id="KW-0496">Mitochondrion</keyword>
<evidence type="ECO:0000256" key="19">
    <source>
        <dbReference type="RuleBase" id="RU003801"/>
    </source>
</evidence>
<dbReference type="OrthoDB" id="240216at2759"/>
<dbReference type="Proteomes" id="UP000193685">
    <property type="component" value="Unassembled WGS sequence"/>
</dbReference>
<dbReference type="STRING" id="56484.A0A1Y2ERF1"/>
<dbReference type="PROSITE" id="PS00440">
    <property type="entry name" value="ACYLTRANSF_C_2"/>
    <property type="match status" value="1"/>
</dbReference>
<evidence type="ECO:0000313" key="21">
    <source>
        <dbReference type="EMBL" id="ORY74119.1"/>
    </source>
</evidence>
<keyword evidence="6" id="KW-0999">Mitochondrion inner membrane</keyword>
<reference evidence="21 22" key="1">
    <citation type="submission" date="2016-07" db="EMBL/GenBank/DDBJ databases">
        <title>Pervasive Adenine N6-methylation of Active Genes in Fungi.</title>
        <authorList>
            <consortium name="DOE Joint Genome Institute"/>
            <person name="Mondo S.J."/>
            <person name="Dannebaum R.O."/>
            <person name="Kuo R.C."/>
            <person name="Labutti K."/>
            <person name="Haridas S."/>
            <person name="Kuo A."/>
            <person name="Salamov A."/>
            <person name="Ahrendt S.R."/>
            <person name="Lipzen A."/>
            <person name="Sullivan W."/>
            <person name="Andreopoulos W.B."/>
            <person name="Clum A."/>
            <person name="Lindquist E."/>
            <person name="Daum C."/>
            <person name="Ramamoorthy G.K."/>
            <person name="Gryganskyi A."/>
            <person name="Culley D."/>
            <person name="Magnuson J.K."/>
            <person name="James T.Y."/>
            <person name="O'Malley M.A."/>
            <person name="Stajich J.E."/>
            <person name="Spatafora J.W."/>
            <person name="Visel A."/>
            <person name="Grigoriev I.V."/>
        </authorList>
    </citation>
    <scope>NUCLEOTIDE SEQUENCE [LARGE SCALE GENOMIC DNA]</scope>
    <source>
        <strain evidence="21 22">12-1054</strain>
    </source>
</reference>
<comment type="subcellular location">
    <subcellularLocation>
        <location evidence="2">Mitochondrion inner membrane</location>
        <topology evidence="2">Peripheral membrane protein</topology>
        <orientation evidence="2">Matrix side</orientation>
    </subcellularLocation>
    <subcellularLocation>
        <location evidence="1">Peroxisome</location>
    </subcellularLocation>
</comment>
<evidence type="ECO:0000256" key="13">
    <source>
        <dbReference type="ARBA" id="ARBA00023315"/>
    </source>
</evidence>
<organism evidence="21 22">
    <name type="scientific">Protomyces lactucae-debilis</name>
    <dbReference type="NCBI Taxonomy" id="2754530"/>
    <lineage>
        <taxon>Eukaryota</taxon>
        <taxon>Fungi</taxon>
        <taxon>Dikarya</taxon>
        <taxon>Ascomycota</taxon>
        <taxon>Taphrinomycotina</taxon>
        <taxon>Taphrinomycetes</taxon>
        <taxon>Taphrinales</taxon>
        <taxon>Protomycetaceae</taxon>
        <taxon>Protomyces</taxon>
    </lineage>
</organism>
<dbReference type="PANTHER" id="PTHR22589">
    <property type="entry name" value="CARNITINE O-ACYLTRANSFERASE"/>
    <property type="match status" value="1"/>
</dbReference>
<evidence type="ECO:0000256" key="2">
    <source>
        <dbReference type="ARBA" id="ARBA00004443"/>
    </source>
</evidence>
<comment type="catalytic activity">
    <reaction evidence="14">
        <text>(R)-carnitine + acetyl-CoA = O-acetyl-(R)-carnitine + CoA</text>
        <dbReference type="Rhea" id="RHEA:21136"/>
        <dbReference type="ChEBI" id="CHEBI:16347"/>
        <dbReference type="ChEBI" id="CHEBI:57287"/>
        <dbReference type="ChEBI" id="CHEBI:57288"/>
        <dbReference type="ChEBI" id="CHEBI:57589"/>
        <dbReference type="EC" id="2.3.1.7"/>
    </reaction>
</comment>
<evidence type="ECO:0000256" key="4">
    <source>
        <dbReference type="ARBA" id="ARBA00022448"/>
    </source>
</evidence>
<protein>
    <recommendedName>
        <fullName evidence="17">Carnitine O-acetyltransferase, mitochondrial</fullName>
        <ecNumber evidence="16">2.3.1.7</ecNumber>
    </recommendedName>
</protein>
<evidence type="ECO:0000256" key="15">
    <source>
        <dbReference type="ARBA" id="ARBA00053195"/>
    </source>
</evidence>
<dbReference type="EMBL" id="MCFI01000031">
    <property type="protein sequence ID" value="ORY74119.1"/>
    <property type="molecule type" value="Genomic_DNA"/>
</dbReference>
<dbReference type="SUPFAM" id="SSF52777">
    <property type="entry name" value="CoA-dependent acyltransferases"/>
    <property type="match status" value="2"/>
</dbReference>
<feature type="domain" description="Choline/carnitine acyltransferase" evidence="20">
    <location>
        <begin position="54"/>
        <end position="604"/>
    </location>
</feature>
<dbReference type="GO" id="GO:0006631">
    <property type="term" value="P:fatty acid metabolic process"/>
    <property type="evidence" value="ECO:0007669"/>
    <property type="project" value="UniProtKB-KW"/>
</dbReference>
<dbReference type="GO" id="GO:0005777">
    <property type="term" value="C:peroxisome"/>
    <property type="evidence" value="ECO:0007669"/>
    <property type="project" value="UniProtKB-SubCell"/>
</dbReference>
<comment type="similarity">
    <text evidence="3 19">Belongs to the carnitine/choline acetyltransferase family.</text>
</comment>
<dbReference type="GO" id="GO:0005743">
    <property type="term" value="C:mitochondrial inner membrane"/>
    <property type="evidence" value="ECO:0007669"/>
    <property type="project" value="UniProtKB-SubCell"/>
</dbReference>
<dbReference type="InterPro" id="IPR039551">
    <property type="entry name" value="Cho/carn_acyl_trans"/>
</dbReference>
<evidence type="ECO:0000256" key="18">
    <source>
        <dbReference type="PIRSR" id="PIRSR600542-1"/>
    </source>
</evidence>
<keyword evidence="11" id="KW-0472">Membrane</keyword>
<keyword evidence="7" id="KW-0276">Fatty acid metabolism</keyword>
<dbReference type="InterPro" id="IPR023213">
    <property type="entry name" value="CAT-like_dom_sf"/>
</dbReference>
<evidence type="ECO:0000256" key="5">
    <source>
        <dbReference type="ARBA" id="ARBA00022679"/>
    </source>
</evidence>
<evidence type="ECO:0000256" key="14">
    <source>
        <dbReference type="ARBA" id="ARBA00052702"/>
    </source>
</evidence>
<keyword evidence="13 19" id="KW-0012">Acyltransferase</keyword>
<evidence type="ECO:0000256" key="12">
    <source>
        <dbReference type="ARBA" id="ARBA00023140"/>
    </source>
</evidence>
<proteinExistence type="inferred from homology"/>
<evidence type="ECO:0000256" key="9">
    <source>
        <dbReference type="ARBA" id="ARBA00023098"/>
    </source>
</evidence>
<feature type="active site" description="Proton acceptor" evidence="18">
    <location>
        <position position="343"/>
    </location>
</feature>
<gene>
    <name evidence="21" type="ORF">BCR37DRAFT_225045</name>
</gene>
<keyword evidence="4" id="KW-0813">Transport</keyword>
<evidence type="ECO:0000313" key="22">
    <source>
        <dbReference type="Proteomes" id="UP000193685"/>
    </source>
</evidence>
<keyword evidence="5 19" id="KW-0808">Transferase</keyword>
<keyword evidence="8" id="KW-0809">Transit peptide</keyword>
<dbReference type="PANTHER" id="PTHR22589:SF103">
    <property type="entry name" value="CARNITINE O-ACETYL-TRANSFERASE, ISOFORM A-RELATED"/>
    <property type="match status" value="1"/>
</dbReference>
<dbReference type="Pfam" id="PF00755">
    <property type="entry name" value="Carn_acyltransf"/>
    <property type="match status" value="1"/>
</dbReference>
<evidence type="ECO:0000256" key="1">
    <source>
        <dbReference type="ARBA" id="ARBA00004275"/>
    </source>
</evidence>
<dbReference type="GO" id="GO:0009437">
    <property type="term" value="P:carnitine metabolic process"/>
    <property type="evidence" value="ECO:0007669"/>
    <property type="project" value="TreeGrafter"/>
</dbReference>
<evidence type="ECO:0000256" key="7">
    <source>
        <dbReference type="ARBA" id="ARBA00022832"/>
    </source>
</evidence>
<evidence type="ECO:0000256" key="6">
    <source>
        <dbReference type="ARBA" id="ARBA00022792"/>
    </source>
</evidence>
<evidence type="ECO:0000256" key="8">
    <source>
        <dbReference type="ARBA" id="ARBA00022946"/>
    </source>
</evidence>
<dbReference type="InterPro" id="IPR000542">
    <property type="entry name" value="Carn_acyl_trans"/>
</dbReference>
<dbReference type="Gene3D" id="3.30.559.70">
    <property type="entry name" value="Choline/Carnitine o-acyltransferase, domain 2"/>
    <property type="match status" value="1"/>
</dbReference>
<dbReference type="Gene3D" id="3.30.559.10">
    <property type="entry name" value="Chloramphenicol acetyltransferase-like domain"/>
    <property type="match status" value="1"/>
</dbReference>
<dbReference type="AlphaFoldDB" id="A0A1Y2ERF1"/>
<dbReference type="GO" id="GO:0004092">
    <property type="term" value="F:carnitine O-acetyltransferase activity"/>
    <property type="evidence" value="ECO:0007669"/>
    <property type="project" value="UniProtKB-EC"/>
</dbReference>
<dbReference type="PROSITE" id="PS00439">
    <property type="entry name" value="ACYLTRANSF_C_1"/>
    <property type="match status" value="1"/>
</dbReference>
<evidence type="ECO:0000256" key="11">
    <source>
        <dbReference type="ARBA" id="ARBA00023136"/>
    </source>
</evidence>
<name>A0A1Y2ERF1_PROLT</name>
<dbReference type="OMA" id="KMDGTPT"/>
<dbReference type="EC" id="2.3.1.7" evidence="16"/>
<dbReference type="FunFam" id="3.30.559.70:FF:000007">
    <property type="entry name" value="Carnitine O-acetyltransferase, mitochondrial"/>
    <property type="match status" value="1"/>
</dbReference>
<dbReference type="RefSeq" id="XP_040721953.1">
    <property type="nucleotide sequence ID" value="XM_040866476.1"/>
</dbReference>
<evidence type="ECO:0000256" key="3">
    <source>
        <dbReference type="ARBA" id="ARBA00005232"/>
    </source>
</evidence>
<keyword evidence="9" id="KW-0443">Lipid metabolism</keyword>
<evidence type="ECO:0000256" key="10">
    <source>
        <dbReference type="ARBA" id="ARBA00023128"/>
    </source>
</evidence>
<sequence>MLSRTLARASTISIRPSSLTLAQTRTNATMPPAPYKEDNAKGPMLRWQESLPKLPVPDLEQTAARYIQSLKPLLKPNELENSKRAVTQFLKKEGPELQQKLIARSQEPGRANWLSEWWDYNAYMAYRDPVVFNVSYFYSHKDDRTRKEQAARAAALSTGALAFRKQVIEGTLEPEYMKKLPICMDSYKYMFNACRLPQQEADYVKMYPTSGDSEFILAMRKGRFFKVPHTKNGKQLSTADLQQQFQKVLDTATSPANVPIGALTSENRDKWLEAREVLLKSNKQQIEDIEKSSFVVCLDEGSPVTYEDRARTYWHGDGLNRYFDKPLHFIVNANGTSGFLGEHSMMDGTPTHRLNDFICHVLKNNQVDHGASTAQSLPAPEEITFKQPEQVAPAIEAAKKQFAELRDMHDLKVLSYQGFGKGLIKRFKSSPDSFVQMVIQLGYYKMYGESRPTYESAATRRFQHGRTETCRSVSTESVAFCEAMTSSTATVTEQIAAFRAAIKSHGEYINAASAGLGVDRHLFGLKQLLPKGAELPALYKDPAYANSCKWYISSSQLSSEHFNGYGWGEVVPEGFGIAYMINENDLNFNIVSRHLGCDKMAYYLREAADEMKAVLETELAAPKAKL</sequence>
<keyword evidence="22" id="KW-1185">Reference proteome</keyword>
<dbReference type="InterPro" id="IPR042231">
    <property type="entry name" value="Cho/carn_acyl_trans_2"/>
</dbReference>
<accession>A0A1Y2ERF1</accession>